<name>A0ACB8F1N0_9SAUR</name>
<comment type="caution">
    <text evidence="1">The sequence shown here is derived from an EMBL/GenBank/DDBJ whole genome shotgun (WGS) entry which is preliminary data.</text>
</comment>
<organism evidence="1 2">
    <name type="scientific">Sphaerodactylus townsendi</name>
    <dbReference type="NCBI Taxonomy" id="933632"/>
    <lineage>
        <taxon>Eukaryota</taxon>
        <taxon>Metazoa</taxon>
        <taxon>Chordata</taxon>
        <taxon>Craniata</taxon>
        <taxon>Vertebrata</taxon>
        <taxon>Euteleostomi</taxon>
        <taxon>Lepidosauria</taxon>
        <taxon>Squamata</taxon>
        <taxon>Bifurcata</taxon>
        <taxon>Gekkota</taxon>
        <taxon>Sphaerodactylidae</taxon>
        <taxon>Sphaerodactylus</taxon>
    </lineage>
</organism>
<sequence>MGGADGRAESGTMISGHHPGLLPGTGAAASAVANDGLVELRGSRKDGADAEVMGYASNGRACGRLMVPGRKAAVRASRRSSTAPERSIAEDAHPQLRLPAGRGGACWPGAPPPPLGDRLLALAQQLSHCRTVLRLFDDLTMLTHTCHYGRRGASRK</sequence>
<evidence type="ECO:0000313" key="2">
    <source>
        <dbReference type="Proteomes" id="UP000827872"/>
    </source>
</evidence>
<reference evidence="1" key="1">
    <citation type="submission" date="2021-08" db="EMBL/GenBank/DDBJ databases">
        <title>The first chromosome-level gecko genome reveals the dynamic sex chromosomes of Neotropical dwarf geckos (Sphaerodactylidae: Sphaerodactylus).</title>
        <authorList>
            <person name="Pinto B.J."/>
            <person name="Keating S.E."/>
            <person name="Gamble T."/>
        </authorList>
    </citation>
    <scope>NUCLEOTIDE SEQUENCE</scope>
    <source>
        <strain evidence="1">TG3544</strain>
    </source>
</reference>
<accession>A0ACB8F1N0</accession>
<keyword evidence="2" id="KW-1185">Reference proteome</keyword>
<dbReference type="EMBL" id="CM037618">
    <property type="protein sequence ID" value="KAH7998952.1"/>
    <property type="molecule type" value="Genomic_DNA"/>
</dbReference>
<gene>
    <name evidence="1" type="ORF">K3G42_003136</name>
</gene>
<proteinExistence type="predicted"/>
<evidence type="ECO:0000313" key="1">
    <source>
        <dbReference type="EMBL" id="KAH7998952.1"/>
    </source>
</evidence>
<protein>
    <submittedName>
        <fullName evidence="1">Uncharacterized protein</fullName>
    </submittedName>
</protein>
<dbReference type="Proteomes" id="UP000827872">
    <property type="component" value="Linkage Group LG05"/>
</dbReference>